<accession>A0A9D1JAH2</accession>
<evidence type="ECO:0000313" key="4">
    <source>
        <dbReference type="Proteomes" id="UP000823912"/>
    </source>
</evidence>
<dbReference type="InterPro" id="IPR006035">
    <property type="entry name" value="Ureohydrolase"/>
</dbReference>
<comment type="caution">
    <text evidence="3">The sequence shown here is derived from an EMBL/GenBank/DDBJ whole genome shotgun (WGS) entry which is preliminary data.</text>
</comment>
<evidence type="ECO:0008006" key="5">
    <source>
        <dbReference type="Google" id="ProtNLM"/>
    </source>
</evidence>
<dbReference type="GO" id="GO:0046872">
    <property type="term" value="F:metal ion binding"/>
    <property type="evidence" value="ECO:0007669"/>
    <property type="project" value="InterPro"/>
</dbReference>
<reference evidence="3" key="1">
    <citation type="submission" date="2020-10" db="EMBL/GenBank/DDBJ databases">
        <authorList>
            <person name="Gilroy R."/>
        </authorList>
    </citation>
    <scope>NUCLEOTIDE SEQUENCE</scope>
    <source>
        <strain evidence="3">ChiSjej5B23-6657</strain>
    </source>
</reference>
<dbReference type="InterPro" id="IPR023696">
    <property type="entry name" value="Ureohydrolase_dom_sf"/>
</dbReference>
<evidence type="ECO:0000256" key="2">
    <source>
        <dbReference type="SAM" id="MobiDB-lite"/>
    </source>
</evidence>
<dbReference type="PROSITE" id="PS51409">
    <property type="entry name" value="ARGINASE_2"/>
    <property type="match status" value="1"/>
</dbReference>
<feature type="region of interest" description="Disordered" evidence="2">
    <location>
        <begin position="29"/>
        <end position="54"/>
    </location>
</feature>
<dbReference type="PANTHER" id="PTHR11358">
    <property type="entry name" value="ARGINASE/AGMATINASE"/>
    <property type="match status" value="1"/>
</dbReference>
<dbReference type="GO" id="GO:0008783">
    <property type="term" value="F:agmatinase activity"/>
    <property type="evidence" value="ECO:0007669"/>
    <property type="project" value="TreeGrafter"/>
</dbReference>
<reference evidence="3" key="2">
    <citation type="journal article" date="2021" name="PeerJ">
        <title>Extensive microbial diversity within the chicken gut microbiome revealed by metagenomics and culture.</title>
        <authorList>
            <person name="Gilroy R."/>
            <person name="Ravi A."/>
            <person name="Getino M."/>
            <person name="Pursley I."/>
            <person name="Horton D.L."/>
            <person name="Alikhan N.F."/>
            <person name="Baker D."/>
            <person name="Gharbi K."/>
            <person name="Hall N."/>
            <person name="Watson M."/>
            <person name="Adriaenssens E.M."/>
            <person name="Foster-Nyarko E."/>
            <person name="Jarju S."/>
            <person name="Secka A."/>
            <person name="Antonio M."/>
            <person name="Oren A."/>
            <person name="Chaudhuri R.R."/>
            <person name="La Ragione R."/>
            <person name="Hildebrand F."/>
            <person name="Pallen M.J."/>
        </authorList>
    </citation>
    <scope>NUCLEOTIDE SEQUENCE</scope>
    <source>
        <strain evidence="3">ChiSjej5B23-6657</strain>
    </source>
</reference>
<name>A0A9D1JAH2_9FIRM</name>
<dbReference type="AlphaFoldDB" id="A0A9D1JAH2"/>
<comment type="similarity">
    <text evidence="1">Belongs to the arginase family.</text>
</comment>
<dbReference type="PANTHER" id="PTHR11358:SF41">
    <property type="entry name" value="ARGINASE"/>
    <property type="match status" value="1"/>
</dbReference>
<dbReference type="GO" id="GO:0033389">
    <property type="term" value="P:putrescine biosynthetic process from arginine, via agmatine"/>
    <property type="evidence" value="ECO:0007669"/>
    <property type="project" value="TreeGrafter"/>
</dbReference>
<sequence length="293" mass="32459">MSGKMELAVMHMSGAYLAQNFYREPLGCPDGAGQGAESRSASDGKTPGTESRGAEIGNVGIREIDCRDIEGTRSYCDDRAKERLRERIADAPFSGIHFLDSGNYHYLSLLWLEKITEPFSLVLVDHHPDMQRPAFGDITSCGGWVREALLTHLCLERVYVAGVEPELLEQEGILTGVTVSGEKADFPVERVHVGLSGLWERGGSGEEHRRPVYLSIDKDALRRQDARCDWDQGEMSMEELFGLLDQIAGHCRILGADVCGENPDDESGEDAEVNNRTNRRLAEKLLDCMSASW</sequence>
<dbReference type="SUPFAM" id="SSF52768">
    <property type="entry name" value="Arginase/deacetylase"/>
    <property type="match status" value="1"/>
</dbReference>
<evidence type="ECO:0000313" key="3">
    <source>
        <dbReference type="EMBL" id="HIR70308.1"/>
    </source>
</evidence>
<dbReference type="Proteomes" id="UP000823912">
    <property type="component" value="Unassembled WGS sequence"/>
</dbReference>
<organism evidence="3 4">
    <name type="scientific">Candidatus Pullilachnospira gallistercoris</name>
    <dbReference type="NCBI Taxonomy" id="2840911"/>
    <lineage>
        <taxon>Bacteria</taxon>
        <taxon>Bacillati</taxon>
        <taxon>Bacillota</taxon>
        <taxon>Clostridia</taxon>
        <taxon>Lachnospirales</taxon>
        <taxon>Lachnospiraceae</taxon>
        <taxon>Lachnospiraceae incertae sedis</taxon>
        <taxon>Candidatus Pullilachnospira</taxon>
    </lineage>
</organism>
<evidence type="ECO:0000256" key="1">
    <source>
        <dbReference type="PROSITE-ProRule" id="PRU00742"/>
    </source>
</evidence>
<dbReference type="EMBL" id="DVHM01000053">
    <property type="protein sequence ID" value="HIR70308.1"/>
    <property type="molecule type" value="Genomic_DNA"/>
</dbReference>
<dbReference type="Gene3D" id="3.40.800.10">
    <property type="entry name" value="Ureohydrolase domain"/>
    <property type="match status" value="1"/>
</dbReference>
<protein>
    <recommendedName>
        <fullName evidence="5">Arginase family protein</fullName>
    </recommendedName>
</protein>
<gene>
    <name evidence="3" type="ORF">IAA55_03410</name>
</gene>
<proteinExistence type="inferred from homology"/>